<dbReference type="GO" id="GO:0000976">
    <property type="term" value="F:transcription cis-regulatory region binding"/>
    <property type="evidence" value="ECO:0007669"/>
    <property type="project" value="TreeGrafter"/>
</dbReference>
<keyword evidence="2" id="KW-0805">Transcription regulation</keyword>
<dbReference type="InterPro" id="IPR004111">
    <property type="entry name" value="Repressor_TetR_C"/>
</dbReference>
<evidence type="ECO:0000256" key="4">
    <source>
        <dbReference type="ARBA" id="ARBA00023163"/>
    </source>
</evidence>
<feature type="domain" description="HTH tetR-type" evidence="6">
    <location>
        <begin position="14"/>
        <end position="74"/>
    </location>
</feature>
<evidence type="ECO:0000313" key="8">
    <source>
        <dbReference type="Proteomes" id="UP000291144"/>
    </source>
</evidence>
<dbReference type="GO" id="GO:0045892">
    <property type="term" value="P:negative regulation of DNA-templated transcription"/>
    <property type="evidence" value="ECO:0007669"/>
    <property type="project" value="InterPro"/>
</dbReference>
<reference evidence="7 8" key="1">
    <citation type="submission" date="2019-02" db="EMBL/GenBank/DDBJ databases">
        <title>Kribbella capetownensis sp. nov. and Kribbella speibonae sp. nov., isolated from soil.</title>
        <authorList>
            <person name="Curtis S.M."/>
            <person name="Norton I."/>
            <person name="Everest G.J."/>
            <person name="Meyers P.R."/>
        </authorList>
    </citation>
    <scope>NUCLEOTIDE SEQUENCE [LARGE SCALE GENOMIC DNA]</scope>
    <source>
        <strain evidence="7 8">NRRL B-24813</strain>
    </source>
</reference>
<dbReference type="Proteomes" id="UP000291144">
    <property type="component" value="Unassembled WGS sequence"/>
</dbReference>
<feature type="DNA-binding region" description="H-T-H motif" evidence="5">
    <location>
        <begin position="37"/>
        <end position="56"/>
    </location>
</feature>
<keyword evidence="3 5" id="KW-0238">DNA-binding</keyword>
<evidence type="ECO:0000256" key="3">
    <source>
        <dbReference type="ARBA" id="ARBA00023125"/>
    </source>
</evidence>
<dbReference type="Gene3D" id="1.10.357.10">
    <property type="entry name" value="Tetracycline Repressor, domain 2"/>
    <property type="match status" value="1"/>
</dbReference>
<dbReference type="PANTHER" id="PTHR30055:SF151">
    <property type="entry name" value="TRANSCRIPTIONAL REGULATORY PROTEIN"/>
    <property type="match status" value="1"/>
</dbReference>
<evidence type="ECO:0000259" key="6">
    <source>
        <dbReference type="PROSITE" id="PS50977"/>
    </source>
</evidence>
<dbReference type="GO" id="GO:0003700">
    <property type="term" value="F:DNA-binding transcription factor activity"/>
    <property type="evidence" value="ECO:0007669"/>
    <property type="project" value="TreeGrafter"/>
</dbReference>
<dbReference type="RefSeq" id="WP_131367051.1">
    <property type="nucleotide sequence ID" value="NZ_SJKB01000033.1"/>
</dbReference>
<dbReference type="GO" id="GO:0046677">
    <property type="term" value="P:response to antibiotic"/>
    <property type="evidence" value="ECO:0007669"/>
    <property type="project" value="InterPro"/>
</dbReference>
<evidence type="ECO:0000313" key="7">
    <source>
        <dbReference type="EMBL" id="TCC46318.1"/>
    </source>
</evidence>
<dbReference type="InterPro" id="IPR036271">
    <property type="entry name" value="Tet_transcr_reg_TetR-rel_C_sf"/>
</dbReference>
<evidence type="ECO:0000256" key="5">
    <source>
        <dbReference type="PROSITE-ProRule" id="PRU00335"/>
    </source>
</evidence>
<keyword evidence="4" id="KW-0804">Transcription</keyword>
<dbReference type="OrthoDB" id="329481at2"/>
<dbReference type="AlphaFoldDB" id="A0A4R0JN66"/>
<keyword evidence="8" id="KW-1185">Reference proteome</keyword>
<dbReference type="EMBL" id="SJKB01000033">
    <property type="protein sequence ID" value="TCC46318.1"/>
    <property type="molecule type" value="Genomic_DNA"/>
</dbReference>
<evidence type="ECO:0000256" key="2">
    <source>
        <dbReference type="ARBA" id="ARBA00023015"/>
    </source>
</evidence>
<dbReference type="Gene3D" id="1.10.10.60">
    <property type="entry name" value="Homeodomain-like"/>
    <property type="match status" value="1"/>
</dbReference>
<dbReference type="InterPro" id="IPR003012">
    <property type="entry name" value="Tet_transcr_reg_TetR"/>
</dbReference>
<gene>
    <name evidence="7" type="ORF">E0H73_44040</name>
</gene>
<dbReference type="SUPFAM" id="SSF48498">
    <property type="entry name" value="Tetracyclin repressor-like, C-terminal domain"/>
    <property type="match status" value="1"/>
</dbReference>
<dbReference type="InterPro" id="IPR050109">
    <property type="entry name" value="HTH-type_TetR-like_transc_reg"/>
</dbReference>
<dbReference type="PANTHER" id="PTHR30055">
    <property type="entry name" value="HTH-TYPE TRANSCRIPTIONAL REGULATOR RUTR"/>
    <property type="match status" value="1"/>
</dbReference>
<dbReference type="Pfam" id="PF02909">
    <property type="entry name" value="TetR_C_1"/>
    <property type="match status" value="1"/>
</dbReference>
<sequence length="220" mass="24198">MSTETGSKTERRVPLNRELVLRAAVALADRDGIESLTMRKLGLALGVKAMALYNHVRNKDDILDGIVDLVLGDIDVPPAGTHWKTAMRQRSISAHEVLLEHPWAAMLIMSRFNIGPGMTRYLDATLGRLRAGGFSVTGALDAWHTLDSHLFGFTLQQLNLPFGADEAPQMSADVLDAIPIDDYPHVIEVISHVMQHGRAEDFELGLDLILDGLERTLDQG</sequence>
<proteinExistence type="predicted"/>
<evidence type="ECO:0000256" key="1">
    <source>
        <dbReference type="ARBA" id="ARBA00022491"/>
    </source>
</evidence>
<dbReference type="SUPFAM" id="SSF46689">
    <property type="entry name" value="Homeodomain-like"/>
    <property type="match status" value="1"/>
</dbReference>
<name>A0A4R0JN66_9ACTN</name>
<dbReference type="InterPro" id="IPR009057">
    <property type="entry name" value="Homeodomain-like_sf"/>
</dbReference>
<dbReference type="PRINTS" id="PR00400">
    <property type="entry name" value="TETREPRESSOR"/>
</dbReference>
<dbReference type="Pfam" id="PF00440">
    <property type="entry name" value="TetR_N"/>
    <property type="match status" value="1"/>
</dbReference>
<keyword evidence="1" id="KW-0678">Repressor</keyword>
<accession>A0A4R0JN66</accession>
<dbReference type="InterPro" id="IPR001647">
    <property type="entry name" value="HTH_TetR"/>
</dbReference>
<comment type="caution">
    <text evidence="7">The sequence shown here is derived from an EMBL/GenBank/DDBJ whole genome shotgun (WGS) entry which is preliminary data.</text>
</comment>
<organism evidence="7 8">
    <name type="scientific">Kribbella pittospori</name>
    <dbReference type="NCBI Taxonomy" id="722689"/>
    <lineage>
        <taxon>Bacteria</taxon>
        <taxon>Bacillati</taxon>
        <taxon>Actinomycetota</taxon>
        <taxon>Actinomycetes</taxon>
        <taxon>Propionibacteriales</taxon>
        <taxon>Kribbellaceae</taxon>
        <taxon>Kribbella</taxon>
    </lineage>
</organism>
<dbReference type="PROSITE" id="PS50977">
    <property type="entry name" value="HTH_TETR_2"/>
    <property type="match status" value="1"/>
</dbReference>
<protein>
    <submittedName>
        <fullName evidence="7">TetR family transcriptional regulator</fullName>
    </submittedName>
</protein>